<proteinExistence type="predicted"/>
<evidence type="ECO:0000313" key="7">
    <source>
        <dbReference type="Proteomes" id="UP000476332"/>
    </source>
</evidence>
<dbReference type="Pfam" id="PF00248">
    <property type="entry name" value="Aldo_ket_red"/>
    <property type="match status" value="1"/>
</dbReference>
<dbReference type="AlphaFoldDB" id="A0A6L9MLS9"/>
<reference evidence="6 7" key="1">
    <citation type="submission" date="2020-01" db="EMBL/GenBank/DDBJ databases">
        <title>Genomes of bacteria type strains.</title>
        <authorList>
            <person name="Chen J."/>
            <person name="Zhu S."/>
            <person name="Chen J."/>
        </authorList>
    </citation>
    <scope>NUCLEOTIDE SEQUENCE [LARGE SCALE GENOMIC DNA]</scope>
    <source>
        <strain evidence="6 7">KCTC 52919</strain>
    </source>
</reference>
<dbReference type="CDD" id="cd19138">
    <property type="entry name" value="AKR_YeaE"/>
    <property type="match status" value="1"/>
</dbReference>
<dbReference type="PANTHER" id="PTHR43638">
    <property type="entry name" value="OXIDOREDUCTASE, ALDO/KETO REDUCTASE FAMILY PROTEIN"/>
    <property type="match status" value="1"/>
</dbReference>
<comment type="caution">
    <text evidence="6">The sequence shown here is derived from an EMBL/GenBank/DDBJ whole genome shotgun (WGS) entry which is preliminary data.</text>
</comment>
<dbReference type="PRINTS" id="PR00069">
    <property type="entry name" value="ALDKETRDTASE"/>
</dbReference>
<dbReference type="InterPro" id="IPR036812">
    <property type="entry name" value="NAD(P)_OxRdtase_dom_sf"/>
</dbReference>
<evidence type="ECO:0000256" key="4">
    <source>
        <dbReference type="SAM" id="MobiDB-lite"/>
    </source>
</evidence>
<protein>
    <submittedName>
        <fullName evidence="6">Aldo/keto reductase</fullName>
    </submittedName>
</protein>
<name>A0A6L9MLS9_9HYPH</name>
<feature type="binding site" evidence="2">
    <location>
        <position position="111"/>
    </location>
    <ligand>
        <name>substrate</name>
    </ligand>
</feature>
<gene>
    <name evidence="6" type="ORF">GTW51_18410</name>
</gene>
<dbReference type="GO" id="GO:0016491">
    <property type="term" value="F:oxidoreductase activity"/>
    <property type="evidence" value="ECO:0007669"/>
    <property type="project" value="InterPro"/>
</dbReference>
<feature type="site" description="Lowers pKa of active site Tyr" evidence="3">
    <location>
        <position position="78"/>
    </location>
</feature>
<feature type="active site" description="Proton donor" evidence="1">
    <location>
        <position position="53"/>
    </location>
</feature>
<evidence type="ECO:0000256" key="1">
    <source>
        <dbReference type="PIRSR" id="PIRSR000097-1"/>
    </source>
</evidence>
<evidence type="ECO:0000259" key="5">
    <source>
        <dbReference type="Pfam" id="PF00248"/>
    </source>
</evidence>
<dbReference type="Gene3D" id="3.20.20.100">
    <property type="entry name" value="NADP-dependent oxidoreductase domain"/>
    <property type="match status" value="1"/>
</dbReference>
<dbReference type="InterPro" id="IPR023210">
    <property type="entry name" value="NADP_OxRdtase_dom"/>
</dbReference>
<dbReference type="EMBL" id="JAAAMJ010000019">
    <property type="protein sequence ID" value="NDV88675.1"/>
    <property type="molecule type" value="Genomic_DNA"/>
</dbReference>
<feature type="domain" description="NADP-dependent oxidoreductase" evidence="5">
    <location>
        <begin position="15"/>
        <end position="264"/>
    </location>
</feature>
<feature type="region of interest" description="Disordered" evidence="4">
    <location>
        <begin position="1"/>
        <end position="23"/>
    </location>
</feature>
<keyword evidence="7" id="KW-1185">Reference proteome</keyword>
<dbReference type="PANTHER" id="PTHR43638:SF3">
    <property type="entry name" value="ALDEHYDE REDUCTASE"/>
    <property type="match status" value="1"/>
</dbReference>
<dbReference type="SUPFAM" id="SSF51430">
    <property type="entry name" value="NAD(P)-linked oxidoreductase"/>
    <property type="match status" value="1"/>
</dbReference>
<evidence type="ECO:0000256" key="2">
    <source>
        <dbReference type="PIRSR" id="PIRSR000097-2"/>
    </source>
</evidence>
<dbReference type="Proteomes" id="UP000476332">
    <property type="component" value="Unassembled WGS sequence"/>
</dbReference>
<evidence type="ECO:0000256" key="3">
    <source>
        <dbReference type="PIRSR" id="PIRSR000097-3"/>
    </source>
</evidence>
<dbReference type="InterPro" id="IPR020471">
    <property type="entry name" value="AKR"/>
</dbReference>
<dbReference type="PIRSF" id="PIRSF000097">
    <property type="entry name" value="AKR"/>
    <property type="match status" value="1"/>
</dbReference>
<sequence length="277" mass="29710">MRQTRTPDGTSVPVLGQGTWMMGDEPGRRDAEIAALREGIDRGMTLLDTAEIYGNGRSEELVAEAIEGRRDALFLVSKVAPGNASRQGTIRACEASLQRLGTDRLDLYLLHWRGSVPLAETVAALETLKDSGKILRWGVSNFDVDDMAELAAAGGEAVQTDQVLYNPSERGIEHDLLPMLTEQGIPVMAYSPIGQGGDLLDDATLARIAERHGATPARVALAFVLRQEGVIAIPKASSVDHVRDNAAALDLTLDAQDMAELDAAFPPPHSKQPLAII</sequence>
<evidence type="ECO:0000313" key="6">
    <source>
        <dbReference type="EMBL" id="NDV88675.1"/>
    </source>
</evidence>
<accession>A0A6L9MLS9</accession>
<organism evidence="6 7">
    <name type="scientific">Aurantimonas aggregata</name>
    <dbReference type="NCBI Taxonomy" id="2047720"/>
    <lineage>
        <taxon>Bacteria</taxon>
        <taxon>Pseudomonadati</taxon>
        <taxon>Pseudomonadota</taxon>
        <taxon>Alphaproteobacteria</taxon>
        <taxon>Hyphomicrobiales</taxon>
        <taxon>Aurantimonadaceae</taxon>
        <taxon>Aurantimonas</taxon>
    </lineage>
</organism>